<feature type="compositionally biased region" description="Low complexity" evidence="1">
    <location>
        <begin position="1"/>
        <end position="24"/>
    </location>
</feature>
<proteinExistence type="predicted"/>
<sequence>MPKISKISKSTKIGPISNIGPNIPRAVGQARKSKESKNSVATPPRVRRRAAATVPAFDHYSTYVRPLQSLRSAATVPAFGRYSPYVRPLQYPRAAATVPPCGRYSTPVPGSDQFHEETGTSNARTDSPRRGDRNKSDHTKNRATVAAGGSDGRSAAA</sequence>
<evidence type="ECO:0000313" key="2">
    <source>
        <dbReference type="EMBL" id="KZV07012.1"/>
    </source>
</evidence>
<organism evidence="2 3">
    <name type="scientific">Dorcoceras hygrometricum</name>
    <dbReference type="NCBI Taxonomy" id="472368"/>
    <lineage>
        <taxon>Eukaryota</taxon>
        <taxon>Viridiplantae</taxon>
        <taxon>Streptophyta</taxon>
        <taxon>Embryophyta</taxon>
        <taxon>Tracheophyta</taxon>
        <taxon>Spermatophyta</taxon>
        <taxon>Magnoliopsida</taxon>
        <taxon>eudicotyledons</taxon>
        <taxon>Gunneridae</taxon>
        <taxon>Pentapetalae</taxon>
        <taxon>asterids</taxon>
        <taxon>lamiids</taxon>
        <taxon>Lamiales</taxon>
        <taxon>Gesneriaceae</taxon>
        <taxon>Didymocarpoideae</taxon>
        <taxon>Trichosporeae</taxon>
        <taxon>Loxocarpinae</taxon>
        <taxon>Dorcoceras</taxon>
    </lineage>
</organism>
<dbReference type="Proteomes" id="UP000250235">
    <property type="component" value="Unassembled WGS sequence"/>
</dbReference>
<evidence type="ECO:0000313" key="3">
    <source>
        <dbReference type="Proteomes" id="UP000250235"/>
    </source>
</evidence>
<evidence type="ECO:0000256" key="1">
    <source>
        <dbReference type="SAM" id="MobiDB-lite"/>
    </source>
</evidence>
<accession>A0A2Z6ZWA9</accession>
<gene>
    <name evidence="2" type="ORF">F511_45507</name>
</gene>
<reference evidence="2 3" key="1">
    <citation type="journal article" date="2015" name="Proc. Natl. Acad. Sci. U.S.A.">
        <title>The resurrection genome of Boea hygrometrica: A blueprint for survival of dehydration.</title>
        <authorList>
            <person name="Xiao L."/>
            <person name="Yang G."/>
            <person name="Zhang L."/>
            <person name="Yang X."/>
            <person name="Zhao S."/>
            <person name="Ji Z."/>
            <person name="Zhou Q."/>
            <person name="Hu M."/>
            <person name="Wang Y."/>
            <person name="Chen M."/>
            <person name="Xu Y."/>
            <person name="Jin H."/>
            <person name="Xiao X."/>
            <person name="Hu G."/>
            <person name="Bao F."/>
            <person name="Hu Y."/>
            <person name="Wan P."/>
            <person name="Li L."/>
            <person name="Deng X."/>
            <person name="Kuang T."/>
            <person name="Xiang C."/>
            <person name="Zhu J.K."/>
            <person name="Oliver M.J."/>
            <person name="He Y."/>
        </authorList>
    </citation>
    <scope>NUCLEOTIDE SEQUENCE [LARGE SCALE GENOMIC DNA]</scope>
    <source>
        <strain evidence="3">cv. XS01</strain>
    </source>
</reference>
<feature type="region of interest" description="Disordered" evidence="1">
    <location>
        <begin position="96"/>
        <end position="157"/>
    </location>
</feature>
<feature type="compositionally biased region" description="Low complexity" evidence="1">
    <location>
        <begin position="146"/>
        <end position="157"/>
    </location>
</feature>
<name>A0A2Z6ZWA9_9LAMI</name>
<protein>
    <submittedName>
        <fullName evidence="2">Uncharacterized protein</fullName>
    </submittedName>
</protein>
<feature type="region of interest" description="Disordered" evidence="1">
    <location>
        <begin position="1"/>
        <end position="49"/>
    </location>
</feature>
<feature type="compositionally biased region" description="Basic and acidic residues" evidence="1">
    <location>
        <begin position="126"/>
        <end position="140"/>
    </location>
</feature>
<dbReference type="AlphaFoldDB" id="A0A2Z6ZWA9"/>
<keyword evidence="3" id="KW-1185">Reference proteome</keyword>
<dbReference type="EMBL" id="KV047456">
    <property type="protein sequence ID" value="KZV07012.1"/>
    <property type="molecule type" value="Genomic_DNA"/>
</dbReference>